<evidence type="ECO:0000256" key="3">
    <source>
        <dbReference type="ARBA" id="ARBA00023186"/>
    </source>
</evidence>
<dbReference type="AlphaFoldDB" id="A0A8J5S9B7"/>
<keyword evidence="5" id="KW-0732">Signal</keyword>
<dbReference type="Proteomes" id="UP000729402">
    <property type="component" value="Unassembled WGS sequence"/>
</dbReference>
<dbReference type="CDD" id="cd19499">
    <property type="entry name" value="RecA-like_ClpB_Hsp104-like"/>
    <property type="match status" value="1"/>
</dbReference>
<organism evidence="8 9">
    <name type="scientific">Zizania palustris</name>
    <name type="common">Northern wild rice</name>
    <dbReference type="NCBI Taxonomy" id="103762"/>
    <lineage>
        <taxon>Eukaryota</taxon>
        <taxon>Viridiplantae</taxon>
        <taxon>Streptophyta</taxon>
        <taxon>Embryophyta</taxon>
        <taxon>Tracheophyta</taxon>
        <taxon>Spermatophyta</taxon>
        <taxon>Magnoliopsida</taxon>
        <taxon>Liliopsida</taxon>
        <taxon>Poales</taxon>
        <taxon>Poaceae</taxon>
        <taxon>BOP clade</taxon>
        <taxon>Oryzoideae</taxon>
        <taxon>Oryzeae</taxon>
        <taxon>Zizaniinae</taxon>
        <taxon>Zizania</taxon>
    </lineage>
</organism>
<dbReference type="Pfam" id="PF17871">
    <property type="entry name" value="AAA_lid_9"/>
    <property type="match status" value="1"/>
</dbReference>
<evidence type="ECO:0000313" key="8">
    <source>
        <dbReference type="EMBL" id="KAG8070925.1"/>
    </source>
</evidence>
<evidence type="ECO:0000256" key="4">
    <source>
        <dbReference type="SAM" id="MobiDB-lite"/>
    </source>
</evidence>
<dbReference type="Pfam" id="PF10431">
    <property type="entry name" value="ClpB_D2-small"/>
    <property type="match status" value="1"/>
</dbReference>
<reference evidence="8" key="1">
    <citation type="journal article" date="2021" name="bioRxiv">
        <title>Whole Genome Assembly and Annotation of Northern Wild Rice, Zizania palustris L., Supports a Whole Genome Duplication in the Zizania Genus.</title>
        <authorList>
            <person name="Haas M."/>
            <person name="Kono T."/>
            <person name="Macchietto M."/>
            <person name="Millas R."/>
            <person name="McGilp L."/>
            <person name="Shao M."/>
            <person name="Duquette J."/>
            <person name="Hirsch C.N."/>
            <person name="Kimball J."/>
        </authorList>
    </citation>
    <scope>NUCLEOTIDE SEQUENCE</scope>
    <source>
        <tissue evidence="8">Fresh leaf tissue</tissue>
    </source>
</reference>
<dbReference type="GO" id="GO:0005737">
    <property type="term" value="C:cytoplasm"/>
    <property type="evidence" value="ECO:0007669"/>
    <property type="project" value="TreeGrafter"/>
</dbReference>
<dbReference type="GO" id="GO:0005524">
    <property type="term" value="F:ATP binding"/>
    <property type="evidence" value="ECO:0007669"/>
    <property type="project" value="UniProtKB-KW"/>
</dbReference>
<evidence type="ECO:0000259" key="6">
    <source>
        <dbReference type="SMART" id="SM00382"/>
    </source>
</evidence>
<evidence type="ECO:0000259" key="7">
    <source>
        <dbReference type="SMART" id="SM01086"/>
    </source>
</evidence>
<dbReference type="Pfam" id="PF07724">
    <property type="entry name" value="AAA_2"/>
    <property type="match status" value="1"/>
</dbReference>
<accession>A0A8J5S9B7</accession>
<proteinExistence type="predicted"/>
<evidence type="ECO:0000256" key="1">
    <source>
        <dbReference type="ARBA" id="ARBA00022741"/>
    </source>
</evidence>
<dbReference type="Pfam" id="PF00004">
    <property type="entry name" value="AAA"/>
    <property type="match status" value="1"/>
</dbReference>
<dbReference type="InterPro" id="IPR003959">
    <property type="entry name" value="ATPase_AAA_core"/>
</dbReference>
<reference evidence="8" key="2">
    <citation type="submission" date="2021-02" db="EMBL/GenBank/DDBJ databases">
        <authorList>
            <person name="Kimball J.A."/>
            <person name="Haas M.W."/>
            <person name="Macchietto M."/>
            <person name="Kono T."/>
            <person name="Duquette J."/>
            <person name="Shao M."/>
        </authorList>
    </citation>
    <scope>NUCLEOTIDE SEQUENCE</scope>
    <source>
        <tissue evidence="8">Fresh leaf tissue</tissue>
    </source>
</reference>
<dbReference type="InterPro" id="IPR019489">
    <property type="entry name" value="Clp_ATPase_C"/>
</dbReference>
<comment type="caution">
    <text evidence="8">The sequence shown here is derived from an EMBL/GenBank/DDBJ whole genome shotgun (WGS) entry which is preliminary data.</text>
</comment>
<evidence type="ECO:0000313" key="9">
    <source>
        <dbReference type="Proteomes" id="UP000729402"/>
    </source>
</evidence>
<evidence type="ECO:0008006" key="10">
    <source>
        <dbReference type="Google" id="ProtNLM"/>
    </source>
</evidence>
<gene>
    <name evidence="8" type="ORF">GUJ93_ZPchr0006g43053</name>
</gene>
<dbReference type="PANTHER" id="PTHR11638:SF174">
    <property type="entry name" value="AAA+ ATPASE DOMAIN-CONTAINING PROTEIN"/>
    <property type="match status" value="1"/>
</dbReference>
<feature type="region of interest" description="Disordered" evidence="4">
    <location>
        <begin position="312"/>
        <end position="352"/>
    </location>
</feature>
<sequence length="1011" mass="108452">MALKPYAARLVAVAAVALVLSGGVDATVVTTCRAAADSDRRVDYSFCVAELGKHHDSPDADVWGLAKVAALTGVVDADDAVYDIKGMIARGAGPRASLARCQQLYGAVGFAFAEAHDDINGRNYAAGKANSGRVARAPVRRRVRRRAAADRAAQLCADTQRFHFVTGHPSSAPPPLTAMSSDGKVKVEAFPYRLFHEDPHIYGEVEPYRYSYGSLLPFHEEGSSSLSRSLYRRVRLRKSIYSRVCSPPTASQRSDTAPSTDAAILGSATGERGSRKRRHAAGFGSSSAAPGCGSTTCRAYLDAGRVVLNTPVTPTATPSQTVLGIPPASGAGGLPSGIESKPTASKASAGSGRGFPGIPAASALRTYGRDLTAAAGNADPVIGRDDVVDRVVCVLCRRTKNSAVLVGAPGVGKTAIAEGLAQRIAAGTVPTALLGVRVVEVDLGAMVAGARYRGMFEERIKKVIQEAEAAAGNVILFIDEMHMLVGAGSCKGGSMDGANLLKPALARGRIRCVGATTFDEYRKHIEKDAAFERRFQKVHVEEPSTQATIAILQGLKQRYEEHHGLKIQDAAVVAAAQLAGRYITDRQFPDKAIDLIDEACSTIRMQINIQRRVNATRMQVDNGNTSVNEVNEAIVGPDHVAQVVGRWTGIPVTALDQEEKEKLINLVNRLHERVVGQDEAVKLVAQAVLRSRAGLEQPGQPIGSFLFLGSTGVGKTELAKALAEQLFDSEKMLVRFDMSEYVGTGSVLRLIGPPPGYHGHEDGGQLTEKVRRRPYSVILFDEVEKADPSVFNVFHQLLDVGILTDGKGTTVDFKNTIIVMTSNLGAEHLTGVMAGERTMEAGRGLLMEQVRKHFKPELLNRLSEIVIFEPLSRDKLKKVVNIQMKIVVASVADKGISLVATDGALDVILSESYNPMYGARPVRRWVQKNVVTKLSEMLITGEAGKGSTVSIDATDDNKGLNYQVLKEATGGKRPADRGKRPADRGKRQVVELPSDFDDDFEASLLMMYFEG</sequence>
<dbReference type="InterPro" id="IPR041546">
    <property type="entry name" value="ClpA/ClpB_AAA_lid"/>
</dbReference>
<dbReference type="CDD" id="cd00009">
    <property type="entry name" value="AAA"/>
    <property type="match status" value="1"/>
</dbReference>
<keyword evidence="9" id="KW-1185">Reference proteome</keyword>
<dbReference type="GO" id="GO:0016887">
    <property type="term" value="F:ATP hydrolysis activity"/>
    <property type="evidence" value="ECO:0007669"/>
    <property type="project" value="InterPro"/>
</dbReference>
<dbReference type="PANTHER" id="PTHR11638">
    <property type="entry name" value="ATP-DEPENDENT CLP PROTEASE"/>
    <property type="match status" value="1"/>
</dbReference>
<dbReference type="InterPro" id="IPR003593">
    <property type="entry name" value="AAA+_ATPase"/>
</dbReference>
<feature type="chain" id="PRO_5035293318" description="Clp R domain-containing protein" evidence="5">
    <location>
        <begin position="27"/>
        <end position="1011"/>
    </location>
</feature>
<dbReference type="EMBL" id="JAAALK010000283">
    <property type="protein sequence ID" value="KAG8070925.1"/>
    <property type="molecule type" value="Genomic_DNA"/>
</dbReference>
<feature type="region of interest" description="Disordered" evidence="4">
    <location>
        <begin position="266"/>
        <end position="290"/>
    </location>
</feature>
<dbReference type="FunFam" id="3.40.50.300:FF:000025">
    <property type="entry name" value="ATP-dependent Clp protease subunit"/>
    <property type="match status" value="1"/>
</dbReference>
<feature type="domain" description="AAA+ ATPase" evidence="6">
    <location>
        <begin position="701"/>
        <end position="845"/>
    </location>
</feature>
<dbReference type="SMART" id="SM00382">
    <property type="entry name" value="AAA"/>
    <property type="match status" value="2"/>
</dbReference>
<dbReference type="GO" id="GO:0034605">
    <property type="term" value="P:cellular response to heat"/>
    <property type="evidence" value="ECO:0007669"/>
    <property type="project" value="TreeGrafter"/>
</dbReference>
<dbReference type="SMART" id="SM01086">
    <property type="entry name" value="ClpB_D2-small"/>
    <property type="match status" value="1"/>
</dbReference>
<dbReference type="OrthoDB" id="47330at2759"/>
<protein>
    <recommendedName>
        <fullName evidence="10">Clp R domain-containing protein</fullName>
    </recommendedName>
</protein>
<feature type="domain" description="Clp ATPase C-terminal" evidence="7">
    <location>
        <begin position="871"/>
        <end position="962"/>
    </location>
</feature>
<name>A0A8J5S9B7_ZIZPA</name>
<keyword evidence="1" id="KW-0547">Nucleotide-binding</keyword>
<feature type="compositionally biased region" description="Low complexity" evidence="4">
    <location>
        <begin position="281"/>
        <end position="290"/>
    </location>
</feature>
<feature type="signal peptide" evidence="5">
    <location>
        <begin position="1"/>
        <end position="26"/>
    </location>
</feature>
<evidence type="ECO:0000256" key="5">
    <source>
        <dbReference type="SAM" id="SignalP"/>
    </source>
</evidence>
<feature type="domain" description="AAA+ ATPase" evidence="6">
    <location>
        <begin position="399"/>
        <end position="545"/>
    </location>
</feature>
<dbReference type="InterPro" id="IPR050130">
    <property type="entry name" value="ClpA_ClpB"/>
</dbReference>
<evidence type="ECO:0000256" key="2">
    <source>
        <dbReference type="ARBA" id="ARBA00022840"/>
    </source>
</evidence>
<keyword evidence="2" id="KW-0067">ATP-binding</keyword>
<keyword evidence="3" id="KW-0143">Chaperone</keyword>
<feature type="compositionally biased region" description="Polar residues" evidence="4">
    <location>
        <begin position="312"/>
        <end position="322"/>
    </location>
</feature>